<sequence>MKFKSLRKTDKTQLNKNPGFSSPRLVSLSLCGYISLCLLSWLLGILSLACEGHLIIQERRLKGRIQEPFSYHSRG</sequence>
<organism evidence="1 2">
    <name type="scientific">Persea americana</name>
    <name type="common">Avocado</name>
    <dbReference type="NCBI Taxonomy" id="3435"/>
    <lineage>
        <taxon>Eukaryota</taxon>
        <taxon>Viridiplantae</taxon>
        <taxon>Streptophyta</taxon>
        <taxon>Embryophyta</taxon>
        <taxon>Tracheophyta</taxon>
        <taxon>Spermatophyta</taxon>
        <taxon>Magnoliopsida</taxon>
        <taxon>Magnoliidae</taxon>
        <taxon>Laurales</taxon>
        <taxon>Lauraceae</taxon>
        <taxon>Persea</taxon>
    </lineage>
</organism>
<evidence type="ECO:0000313" key="2">
    <source>
        <dbReference type="Proteomes" id="UP001234297"/>
    </source>
</evidence>
<dbReference type="EMBL" id="CM056816">
    <property type="protein sequence ID" value="KAJ8633321.1"/>
    <property type="molecule type" value="Genomic_DNA"/>
</dbReference>
<protein>
    <submittedName>
        <fullName evidence="1">Uncharacterized protein</fullName>
    </submittedName>
</protein>
<keyword evidence="2" id="KW-1185">Reference proteome</keyword>
<dbReference type="Proteomes" id="UP001234297">
    <property type="component" value="Chromosome 8"/>
</dbReference>
<accession>A0ACC2LJD0</accession>
<comment type="caution">
    <text evidence="1">The sequence shown here is derived from an EMBL/GenBank/DDBJ whole genome shotgun (WGS) entry which is preliminary data.</text>
</comment>
<name>A0ACC2LJD0_PERAE</name>
<evidence type="ECO:0000313" key="1">
    <source>
        <dbReference type="EMBL" id="KAJ8633321.1"/>
    </source>
</evidence>
<proteinExistence type="predicted"/>
<reference evidence="1 2" key="1">
    <citation type="journal article" date="2022" name="Hortic Res">
        <title>A haplotype resolved chromosomal level avocado genome allows analysis of novel avocado genes.</title>
        <authorList>
            <person name="Nath O."/>
            <person name="Fletcher S.J."/>
            <person name="Hayward A."/>
            <person name="Shaw L.M."/>
            <person name="Masouleh A.K."/>
            <person name="Furtado A."/>
            <person name="Henry R.J."/>
            <person name="Mitter N."/>
        </authorList>
    </citation>
    <scope>NUCLEOTIDE SEQUENCE [LARGE SCALE GENOMIC DNA]</scope>
    <source>
        <strain evidence="2">cv. Hass</strain>
    </source>
</reference>
<gene>
    <name evidence="1" type="ORF">MRB53_026657</name>
</gene>